<evidence type="ECO:0000313" key="2">
    <source>
        <dbReference type="Proteomes" id="UP000315750"/>
    </source>
</evidence>
<gene>
    <name evidence="1" type="ORF">Pan181_41980</name>
</gene>
<dbReference type="AlphaFoldDB" id="A0A518ATB6"/>
<accession>A0A518ATB6</accession>
<proteinExistence type="predicted"/>
<dbReference type="KEGG" id="amuc:Pan181_41980"/>
<reference evidence="1 2" key="1">
    <citation type="submission" date="2019-02" db="EMBL/GenBank/DDBJ databases">
        <title>Deep-cultivation of Planctomycetes and their phenomic and genomic characterization uncovers novel biology.</title>
        <authorList>
            <person name="Wiegand S."/>
            <person name="Jogler M."/>
            <person name="Boedeker C."/>
            <person name="Pinto D."/>
            <person name="Vollmers J."/>
            <person name="Rivas-Marin E."/>
            <person name="Kohn T."/>
            <person name="Peeters S.H."/>
            <person name="Heuer A."/>
            <person name="Rast P."/>
            <person name="Oberbeckmann S."/>
            <person name="Bunk B."/>
            <person name="Jeske O."/>
            <person name="Meyerdierks A."/>
            <person name="Storesund J.E."/>
            <person name="Kallscheuer N."/>
            <person name="Luecker S."/>
            <person name="Lage O.M."/>
            <person name="Pohl T."/>
            <person name="Merkel B.J."/>
            <person name="Hornburger P."/>
            <person name="Mueller R.-W."/>
            <person name="Bruemmer F."/>
            <person name="Labrenz M."/>
            <person name="Spormann A.M."/>
            <person name="Op den Camp H."/>
            <person name="Overmann J."/>
            <person name="Amann R."/>
            <person name="Jetten M.S.M."/>
            <person name="Mascher T."/>
            <person name="Medema M.H."/>
            <person name="Devos D.P."/>
            <person name="Kaster A.-K."/>
            <person name="Ovreas L."/>
            <person name="Rohde M."/>
            <person name="Galperin M.Y."/>
            <person name="Jogler C."/>
        </authorList>
    </citation>
    <scope>NUCLEOTIDE SEQUENCE [LARGE SCALE GENOMIC DNA]</scope>
    <source>
        <strain evidence="1 2">Pan181</strain>
    </source>
</reference>
<protein>
    <submittedName>
        <fullName evidence="1">Uncharacterized protein</fullName>
    </submittedName>
</protein>
<name>A0A518ATB6_9BACT</name>
<organism evidence="1 2">
    <name type="scientific">Aeoliella mucimassa</name>
    <dbReference type="NCBI Taxonomy" id="2527972"/>
    <lineage>
        <taxon>Bacteria</taxon>
        <taxon>Pseudomonadati</taxon>
        <taxon>Planctomycetota</taxon>
        <taxon>Planctomycetia</taxon>
        <taxon>Pirellulales</taxon>
        <taxon>Lacipirellulaceae</taxon>
        <taxon>Aeoliella</taxon>
    </lineage>
</organism>
<evidence type="ECO:0000313" key="1">
    <source>
        <dbReference type="EMBL" id="QDU57973.1"/>
    </source>
</evidence>
<dbReference type="Proteomes" id="UP000315750">
    <property type="component" value="Chromosome"/>
</dbReference>
<dbReference type="RefSeq" id="WP_145249456.1">
    <property type="nucleotide sequence ID" value="NZ_CP036278.1"/>
</dbReference>
<keyword evidence="2" id="KW-1185">Reference proteome</keyword>
<sequence>MKIPENTQMDADYWRDIERAKQMTPQERVRIGHELFERAIYLMTQGLKMQYPDLSEAELRELRRERLARIQKWESRDAQIGGNCQAGARLAE</sequence>
<dbReference type="EMBL" id="CP036278">
    <property type="protein sequence ID" value="QDU57973.1"/>
    <property type="molecule type" value="Genomic_DNA"/>
</dbReference>